<dbReference type="Pfam" id="PF12796">
    <property type="entry name" value="Ank_2"/>
    <property type="match status" value="1"/>
</dbReference>
<feature type="region of interest" description="Disordered" evidence="3">
    <location>
        <begin position="157"/>
        <end position="181"/>
    </location>
</feature>
<proteinExistence type="predicted"/>
<dbReference type="Gene3D" id="1.25.40.20">
    <property type="entry name" value="Ankyrin repeat-containing domain"/>
    <property type="match status" value="1"/>
</dbReference>
<dbReference type="InterPro" id="IPR002110">
    <property type="entry name" value="Ankyrin_rpt"/>
</dbReference>
<feature type="region of interest" description="Disordered" evidence="3">
    <location>
        <begin position="731"/>
        <end position="762"/>
    </location>
</feature>
<reference evidence="4" key="1">
    <citation type="journal article" date="2021" name="Nat. Commun.">
        <title>Genetic determinants of endophytism in the Arabidopsis root mycobiome.</title>
        <authorList>
            <person name="Mesny F."/>
            <person name="Miyauchi S."/>
            <person name="Thiergart T."/>
            <person name="Pickel B."/>
            <person name="Atanasova L."/>
            <person name="Karlsson M."/>
            <person name="Huettel B."/>
            <person name="Barry K.W."/>
            <person name="Haridas S."/>
            <person name="Chen C."/>
            <person name="Bauer D."/>
            <person name="Andreopoulos W."/>
            <person name="Pangilinan J."/>
            <person name="LaButti K."/>
            <person name="Riley R."/>
            <person name="Lipzen A."/>
            <person name="Clum A."/>
            <person name="Drula E."/>
            <person name="Henrissat B."/>
            <person name="Kohler A."/>
            <person name="Grigoriev I.V."/>
            <person name="Martin F.M."/>
            <person name="Hacquard S."/>
        </authorList>
    </citation>
    <scope>NUCLEOTIDE SEQUENCE</scope>
    <source>
        <strain evidence="4">FSSC 5 MPI-SDFR-AT-0091</strain>
    </source>
</reference>
<evidence type="ECO:0000256" key="3">
    <source>
        <dbReference type="SAM" id="MobiDB-lite"/>
    </source>
</evidence>
<name>A0A9P9H1S0_FUSSL</name>
<dbReference type="SMART" id="SM00248">
    <property type="entry name" value="ANK"/>
    <property type="match status" value="4"/>
</dbReference>
<gene>
    <name evidence="4" type="ORF">B0J15DRAFT_596435</name>
</gene>
<keyword evidence="2" id="KW-0040">ANK repeat</keyword>
<dbReference type="PANTHER" id="PTHR24126">
    <property type="entry name" value="ANKYRIN REPEAT, PH AND SEC7 DOMAIN CONTAINING PROTEIN SECG-RELATED"/>
    <property type="match status" value="1"/>
</dbReference>
<evidence type="ECO:0000313" key="5">
    <source>
        <dbReference type="Proteomes" id="UP000736672"/>
    </source>
</evidence>
<keyword evidence="1" id="KW-0677">Repeat</keyword>
<organism evidence="4 5">
    <name type="scientific">Fusarium solani</name>
    <name type="common">Filamentous fungus</name>
    <dbReference type="NCBI Taxonomy" id="169388"/>
    <lineage>
        <taxon>Eukaryota</taxon>
        <taxon>Fungi</taxon>
        <taxon>Dikarya</taxon>
        <taxon>Ascomycota</taxon>
        <taxon>Pezizomycotina</taxon>
        <taxon>Sordariomycetes</taxon>
        <taxon>Hypocreomycetidae</taxon>
        <taxon>Hypocreales</taxon>
        <taxon>Nectriaceae</taxon>
        <taxon>Fusarium</taxon>
        <taxon>Fusarium solani species complex</taxon>
    </lineage>
</organism>
<keyword evidence="5" id="KW-1185">Reference proteome</keyword>
<evidence type="ECO:0000313" key="4">
    <source>
        <dbReference type="EMBL" id="KAH7249558.1"/>
    </source>
</evidence>
<evidence type="ECO:0000256" key="2">
    <source>
        <dbReference type="ARBA" id="ARBA00023043"/>
    </source>
</evidence>
<comment type="caution">
    <text evidence="4">The sequence shown here is derived from an EMBL/GenBank/DDBJ whole genome shotgun (WGS) entry which is preliminary data.</text>
</comment>
<dbReference type="SUPFAM" id="SSF48403">
    <property type="entry name" value="Ankyrin repeat"/>
    <property type="match status" value="1"/>
</dbReference>
<accession>A0A9P9H1S0</accession>
<feature type="compositionally biased region" description="Basic and acidic residues" evidence="3">
    <location>
        <begin position="750"/>
        <end position="762"/>
    </location>
</feature>
<evidence type="ECO:0000256" key="1">
    <source>
        <dbReference type="ARBA" id="ARBA00022737"/>
    </source>
</evidence>
<dbReference type="AlphaFoldDB" id="A0A9P9H1S0"/>
<dbReference type="PANTHER" id="PTHR24126:SF14">
    <property type="entry name" value="ANK_REP_REGION DOMAIN-CONTAINING PROTEIN"/>
    <property type="match status" value="1"/>
</dbReference>
<sequence length="779" mass="86377">MDGVSAVAGALAIIDLTIKSAKGIRDFLSSFNDAPQTRLSQYPLDISSPKTVASLKSHLDTCANTLSDFDALLKSLHPISTSRADRLRMRLRAVRKDKDIEKAQDRIRAFGNQINLYLTLLQAEATARTSSINASTAETTESIIQQILAKMERIQDPLDKKDTENGNPAATGELGGNSRQDVSGVAEPEVMEACSKLEESVSRLSRLVDNNGSTLDAEDAVQIINDLERLIQSARDKVCKDQSTLPLPQELPSLPNELRMIGGMIYSASMIAINPNSPRTILASVPERVGIKQKRLREEIGIDCGVLAITTNKRKRVVHEKTSEGPLDKEESHGDVVASLSFRPTNHALTIHISVTQGQLSDHCVQSIPRISINPIIPRDSPVFNIVRRGRIHEFRVMLAEGKTNVRVQDERGTGLLHYATAWPEICQLLIEAGLDVDAIGCYNHRIERTPLIIAQQLDRNDTLRLLLQHGADPLLDANENLSPLVEACAEADASALRFYTHYGAPFVSGAVNEVDDMGRTMLHRVCGSWPRGHCNRDALAALVDAGANIQARVTNNHMALLKGFTCLHTLVYFAWNPSTSDELESLVYLIQRGVSVFAVDDNHRSVSMTAYIKNEFECEGEWTPVGGYRGDLWDAALVTCGYNLSEFRKLYPRLPRYDSRYKRSDFEKLWEGIEHLCPYWDDCRWPETGTRSDYSMDADDEGSDSSYCDGCEPSYLEDSDIHEPQSGWITGSLGEETSHDGIVQDAASETERGARETVSDSENKVVWKNIDLDNPWTG</sequence>
<dbReference type="EMBL" id="JAGTJS010000013">
    <property type="protein sequence ID" value="KAH7249558.1"/>
    <property type="molecule type" value="Genomic_DNA"/>
</dbReference>
<protein>
    <submittedName>
        <fullName evidence="4">Ankyrin repeat-containing domain protein</fullName>
    </submittedName>
</protein>
<dbReference type="InterPro" id="IPR036770">
    <property type="entry name" value="Ankyrin_rpt-contain_sf"/>
</dbReference>
<dbReference type="OrthoDB" id="539213at2759"/>
<dbReference type="Proteomes" id="UP000736672">
    <property type="component" value="Unassembled WGS sequence"/>
</dbReference>